<evidence type="ECO:0000313" key="4">
    <source>
        <dbReference type="EMBL" id="VWB26179.1"/>
    </source>
</evidence>
<dbReference type="Gene3D" id="3.30.1340.30">
    <property type="match status" value="1"/>
</dbReference>
<dbReference type="GeneID" id="99788339"/>
<feature type="region of interest" description="Disordered" evidence="1">
    <location>
        <begin position="36"/>
        <end position="55"/>
    </location>
</feature>
<dbReference type="OrthoDB" id="9113103at2"/>
<name>A0A6H9SRJ6_9BURK</name>
<evidence type="ECO:0000313" key="6">
    <source>
        <dbReference type="Proteomes" id="UP000494222"/>
    </source>
</evidence>
<proteinExistence type="predicted"/>
<evidence type="ECO:0000313" key="5">
    <source>
        <dbReference type="Proteomes" id="UP000430232"/>
    </source>
</evidence>
<evidence type="ECO:0000259" key="2">
    <source>
        <dbReference type="PROSITE" id="PS50914"/>
    </source>
</evidence>
<reference evidence="4 6" key="2">
    <citation type="submission" date="2019-09" db="EMBL/GenBank/DDBJ databases">
        <authorList>
            <person name="Depoorter E."/>
        </authorList>
    </citation>
    <scope>NUCLEOTIDE SEQUENCE [LARGE SCALE GENOMIC DNA]</scope>
    <source>
        <strain evidence="4">LMG 24064</strain>
    </source>
</reference>
<dbReference type="RefSeq" id="WP_151068337.1">
    <property type="nucleotide sequence ID" value="NZ_CABVPL010000005.1"/>
</dbReference>
<evidence type="ECO:0000313" key="3">
    <source>
        <dbReference type="EMBL" id="KAB0631778.1"/>
    </source>
</evidence>
<gene>
    <name evidence="4" type="ORF">BLA24064_01075</name>
    <name evidence="3" type="ORF">F7R21_30925</name>
</gene>
<reference evidence="3 5" key="1">
    <citation type="submission" date="2019-09" db="EMBL/GenBank/DDBJ databases">
        <title>Draft genome sequences of 48 bacterial type strains from the CCUG.</title>
        <authorList>
            <person name="Tunovic T."/>
            <person name="Pineiro-Iglesias B."/>
            <person name="Unosson C."/>
            <person name="Inganas E."/>
            <person name="Ohlen M."/>
            <person name="Cardew S."/>
            <person name="Jensie-Markopoulos S."/>
            <person name="Salva-Serra F."/>
            <person name="Jaen-Luchoro D."/>
            <person name="Karlsson R."/>
            <person name="Svensson-Stadler L."/>
            <person name="Chun J."/>
            <person name="Moore E."/>
        </authorList>
    </citation>
    <scope>NUCLEOTIDE SEQUENCE [LARGE SCALE GENOMIC DNA]</scope>
    <source>
        <strain evidence="3 5">CCUG 54555</strain>
    </source>
</reference>
<sequence length="131" mass="13567">MKLRHIVVTGGLAVVLIAGLNLRAFADERPDAAGTEAAVTSTPAPAAGTSKKAVRAANRTFSRTIQKALSRTQGLEGMPIAVFGNAATGRVTLSGQIESEDQDRLAVEAARKVRGVTSVNSRLTLREVGGA</sequence>
<evidence type="ECO:0000256" key="1">
    <source>
        <dbReference type="SAM" id="MobiDB-lite"/>
    </source>
</evidence>
<dbReference type="EMBL" id="CABVPL010000005">
    <property type="protein sequence ID" value="VWB26179.1"/>
    <property type="molecule type" value="Genomic_DNA"/>
</dbReference>
<accession>A0A6H9SRJ6</accession>
<dbReference type="EMBL" id="VZOJ01000150">
    <property type="protein sequence ID" value="KAB0631778.1"/>
    <property type="molecule type" value="Genomic_DNA"/>
</dbReference>
<organism evidence="3 5">
    <name type="scientific">Burkholderia latens</name>
    <dbReference type="NCBI Taxonomy" id="488446"/>
    <lineage>
        <taxon>Bacteria</taxon>
        <taxon>Pseudomonadati</taxon>
        <taxon>Pseudomonadota</taxon>
        <taxon>Betaproteobacteria</taxon>
        <taxon>Burkholderiales</taxon>
        <taxon>Burkholderiaceae</taxon>
        <taxon>Burkholderia</taxon>
        <taxon>Burkholderia cepacia complex</taxon>
    </lineage>
</organism>
<dbReference type="PROSITE" id="PS50914">
    <property type="entry name" value="BON"/>
    <property type="match status" value="1"/>
</dbReference>
<keyword evidence="5" id="KW-1185">Reference proteome</keyword>
<dbReference type="Proteomes" id="UP000430232">
    <property type="component" value="Unassembled WGS sequence"/>
</dbReference>
<feature type="domain" description="BON" evidence="2">
    <location>
        <begin position="57"/>
        <end position="127"/>
    </location>
</feature>
<protein>
    <submittedName>
        <fullName evidence="3">BON domain-containing protein</fullName>
    </submittedName>
    <submittedName>
        <fullName evidence="4">Transporter</fullName>
    </submittedName>
</protein>
<dbReference type="Pfam" id="PF04972">
    <property type="entry name" value="BON"/>
    <property type="match status" value="1"/>
</dbReference>
<dbReference type="InterPro" id="IPR007055">
    <property type="entry name" value="BON_dom"/>
</dbReference>
<dbReference type="Proteomes" id="UP000494222">
    <property type="component" value="Unassembled WGS sequence"/>
</dbReference>
<dbReference type="AlphaFoldDB" id="A0A6H9SRJ6"/>